<name>S8DL14_9LAMI</name>
<keyword evidence="6" id="KW-0653">Protein transport</keyword>
<gene>
    <name evidence="10" type="ORF">M569_11236</name>
</gene>
<keyword evidence="5" id="KW-0571">Peptide transport</keyword>
<dbReference type="InterPro" id="IPR004648">
    <property type="entry name" value="Oligpept_transpt"/>
</dbReference>
<evidence type="ECO:0000256" key="4">
    <source>
        <dbReference type="ARBA" id="ARBA00022692"/>
    </source>
</evidence>
<feature type="transmembrane region" description="Helical" evidence="9">
    <location>
        <begin position="18"/>
        <end position="36"/>
    </location>
</feature>
<dbReference type="GO" id="GO:0015031">
    <property type="term" value="P:protein transport"/>
    <property type="evidence" value="ECO:0007669"/>
    <property type="project" value="UniProtKB-KW"/>
</dbReference>
<dbReference type="Pfam" id="PF03169">
    <property type="entry name" value="OPT"/>
    <property type="match status" value="1"/>
</dbReference>
<evidence type="ECO:0000256" key="8">
    <source>
        <dbReference type="ARBA" id="ARBA00023136"/>
    </source>
</evidence>
<feature type="transmembrane region" description="Helical" evidence="9">
    <location>
        <begin position="166"/>
        <end position="189"/>
    </location>
</feature>
<evidence type="ECO:0000256" key="5">
    <source>
        <dbReference type="ARBA" id="ARBA00022856"/>
    </source>
</evidence>
<protein>
    <recommendedName>
        <fullName evidence="12">Oligopeptide transporter</fullName>
    </recommendedName>
</protein>
<evidence type="ECO:0000256" key="3">
    <source>
        <dbReference type="ARBA" id="ARBA00022448"/>
    </source>
</evidence>
<dbReference type="GO" id="GO:0016020">
    <property type="term" value="C:membrane"/>
    <property type="evidence" value="ECO:0007669"/>
    <property type="project" value="UniProtKB-SubCell"/>
</dbReference>
<dbReference type="AlphaFoldDB" id="S8DL14"/>
<keyword evidence="11" id="KW-1185">Reference proteome</keyword>
<evidence type="ECO:0000256" key="6">
    <source>
        <dbReference type="ARBA" id="ARBA00022927"/>
    </source>
</evidence>
<evidence type="ECO:0000313" key="11">
    <source>
        <dbReference type="Proteomes" id="UP000015453"/>
    </source>
</evidence>
<feature type="transmembrane region" description="Helical" evidence="9">
    <location>
        <begin position="90"/>
        <end position="115"/>
    </location>
</feature>
<dbReference type="Proteomes" id="UP000015453">
    <property type="component" value="Unassembled WGS sequence"/>
</dbReference>
<sequence>LCSTLYEKDEQRMSRAKFFLIALICSFCWYAVPGYIFPTVTSISWVCWAFPKSVTAHQLGSGLKGLGFGAFTLDWSAVSSFLYNPLVSPFFAIVNVFFGYFPLVYVVIPIVYWVLDLYGARKFAIFSENLYTSQGQQYNISAIVNGEFELDVAAYEEQGKLYLSPFFVLVYGAGFAAIASTLTHVGLFYGR</sequence>
<keyword evidence="8 9" id="KW-0472">Membrane</keyword>
<evidence type="ECO:0000313" key="10">
    <source>
        <dbReference type="EMBL" id="EPS63548.1"/>
    </source>
</evidence>
<evidence type="ECO:0000256" key="9">
    <source>
        <dbReference type="SAM" id="Phobius"/>
    </source>
</evidence>
<dbReference type="GO" id="GO:0035673">
    <property type="term" value="F:oligopeptide transmembrane transporter activity"/>
    <property type="evidence" value="ECO:0007669"/>
    <property type="project" value="InterPro"/>
</dbReference>
<dbReference type="PANTHER" id="PTHR22601">
    <property type="entry name" value="ISP4 LIKE PROTEIN"/>
    <property type="match status" value="1"/>
</dbReference>
<reference evidence="10 11" key="1">
    <citation type="journal article" date="2013" name="BMC Genomics">
        <title>The miniature genome of a carnivorous plant Genlisea aurea contains a low number of genes and short non-coding sequences.</title>
        <authorList>
            <person name="Leushkin E.V."/>
            <person name="Sutormin R.A."/>
            <person name="Nabieva E.R."/>
            <person name="Penin A.A."/>
            <person name="Kondrashov A.S."/>
            <person name="Logacheva M.D."/>
        </authorList>
    </citation>
    <scope>NUCLEOTIDE SEQUENCE [LARGE SCALE GENOMIC DNA]</scope>
</reference>
<keyword evidence="3" id="KW-0813">Transport</keyword>
<evidence type="ECO:0000256" key="2">
    <source>
        <dbReference type="ARBA" id="ARBA00005484"/>
    </source>
</evidence>
<keyword evidence="4 9" id="KW-0812">Transmembrane</keyword>
<accession>S8DL14</accession>
<comment type="caution">
    <text evidence="10">The sequence shown here is derived from an EMBL/GenBank/DDBJ whole genome shotgun (WGS) entry which is preliminary data.</text>
</comment>
<evidence type="ECO:0000256" key="7">
    <source>
        <dbReference type="ARBA" id="ARBA00022989"/>
    </source>
</evidence>
<dbReference type="EMBL" id="AUSU01005413">
    <property type="protein sequence ID" value="EPS63548.1"/>
    <property type="molecule type" value="Genomic_DNA"/>
</dbReference>
<proteinExistence type="inferred from homology"/>
<evidence type="ECO:0008006" key="12">
    <source>
        <dbReference type="Google" id="ProtNLM"/>
    </source>
</evidence>
<keyword evidence="7 9" id="KW-1133">Transmembrane helix</keyword>
<dbReference type="InterPro" id="IPR004813">
    <property type="entry name" value="OPT"/>
</dbReference>
<feature type="non-terminal residue" evidence="10">
    <location>
        <position position="1"/>
    </location>
</feature>
<evidence type="ECO:0000256" key="1">
    <source>
        <dbReference type="ARBA" id="ARBA00004141"/>
    </source>
</evidence>
<feature type="non-terminal residue" evidence="10">
    <location>
        <position position="191"/>
    </location>
</feature>
<organism evidence="10 11">
    <name type="scientific">Genlisea aurea</name>
    <dbReference type="NCBI Taxonomy" id="192259"/>
    <lineage>
        <taxon>Eukaryota</taxon>
        <taxon>Viridiplantae</taxon>
        <taxon>Streptophyta</taxon>
        <taxon>Embryophyta</taxon>
        <taxon>Tracheophyta</taxon>
        <taxon>Spermatophyta</taxon>
        <taxon>Magnoliopsida</taxon>
        <taxon>eudicotyledons</taxon>
        <taxon>Gunneridae</taxon>
        <taxon>Pentapetalae</taxon>
        <taxon>asterids</taxon>
        <taxon>lamiids</taxon>
        <taxon>Lamiales</taxon>
        <taxon>Lentibulariaceae</taxon>
        <taxon>Genlisea</taxon>
    </lineage>
</organism>
<dbReference type="OrthoDB" id="1698992at2759"/>
<comment type="subcellular location">
    <subcellularLocation>
        <location evidence="1">Membrane</location>
        <topology evidence="1">Multi-pass membrane protein</topology>
    </subcellularLocation>
</comment>
<comment type="similarity">
    <text evidence="2">Belongs to the oligopeptide OPT transporter (TC 2.A.67.1) family.</text>
</comment>